<keyword evidence="4 10" id="KW-0812">Transmembrane</keyword>
<dbReference type="SMART" id="SM00304">
    <property type="entry name" value="HAMP"/>
    <property type="match status" value="2"/>
</dbReference>
<protein>
    <submittedName>
        <fullName evidence="13">Methyl-accepting chemotaxis protein 4</fullName>
    </submittedName>
</protein>
<name>A0A0P1ERK7_9RHOB</name>
<dbReference type="InterPro" id="IPR004089">
    <property type="entry name" value="MCPsignal_dom"/>
</dbReference>
<keyword evidence="6 10" id="KW-0472">Membrane</keyword>
<evidence type="ECO:0000313" key="14">
    <source>
        <dbReference type="Proteomes" id="UP000054823"/>
    </source>
</evidence>
<dbReference type="InterPro" id="IPR003660">
    <property type="entry name" value="HAMP_dom"/>
</dbReference>
<evidence type="ECO:0000313" key="13">
    <source>
        <dbReference type="EMBL" id="CUH52666.1"/>
    </source>
</evidence>
<dbReference type="STRING" id="321267.SHM7688_02113"/>
<dbReference type="GO" id="GO:0007165">
    <property type="term" value="P:signal transduction"/>
    <property type="evidence" value="ECO:0007669"/>
    <property type="project" value="UniProtKB-KW"/>
</dbReference>
<dbReference type="PROSITE" id="PS50111">
    <property type="entry name" value="CHEMOTAXIS_TRANSDUC_2"/>
    <property type="match status" value="1"/>
</dbReference>
<dbReference type="Gene3D" id="6.10.340.10">
    <property type="match status" value="1"/>
</dbReference>
<dbReference type="Gene3D" id="1.10.287.950">
    <property type="entry name" value="Methyl-accepting chemotaxis protein"/>
    <property type="match status" value="1"/>
</dbReference>
<feature type="transmembrane region" description="Helical" evidence="10">
    <location>
        <begin position="12"/>
        <end position="29"/>
    </location>
</feature>
<organism evidence="13 14">
    <name type="scientific">Shimia marina</name>
    <dbReference type="NCBI Taxonomy" id="321267"/>
    <lineage>
        <taxon>Bacteria</taxon>
        <taxon>Pseudomonadati</taxon>
        <taxon>Pseudomonadota</taxon>
        <taxon>Alphaproteobacteria</taxon>
        <taxon>Rhodobacterales</taxon>
        <taxon>Roseobacteraceae</taxon>
    </lineage>
</organism>
<proteinExistence type="inferred from homology"/>
<keyword evidence="14" id="KW-1185">Reference proteome</keyword>
<keyword evidence="3" id="KW-0145">Chemotaxis</keyword>
<accession>A0A0P1ERK7</accession>
<evidence type="ECO:0000256" key="2">
    <source>
        <dbReference type="ARBA" id="ARBA00022475"/>
    </source>
</evidence>
<dbReference type="SMART" id="SM01049">
    <property type="entry name" value="Cache_2"/>
    <property type="match status" value="1"/>
</dbReference>
<dbReference type="InterPro" id="IPR033480">
    <property type="entry name" value="sCache_2"/>
</dbReference>
<dbReference type="Gene3D" id="3.30.450.20">
    <property type="entry name" value="PAS domain"/>
    <property type="match status" value="1"/>
</dbReference>
<dbReference type="SMART" id="SM00283">
    <property type="entry name" value="MA"/>
    <property type="match status" value="1"/>
</dbReference>
<dbReference type="Proteomes" id="UP000054823">
    <property type="component" value="Unassembled WGS sequence"/>
</dbReference>
<feature type="domain" description="Methyl-accepting transducer" evidence="11">
    <location>
        <begin position="332"/>
        <end position="561"/>
    </location>
</feature>
<feature type="region of interest" description="Disordered" evidence="9">
    <location>
        <begin position="585"/>
        <end position="622"/>
    </location>
</feature>
<feature type="domain" description="HAMP" evidence="12">
    <location>
        <begin position="212"/>
        <end position="265"/>
    </location>
</feature>
<feature type="domain" description="HAMP" evidence="12">
    <location>
        <begin position="281"/>
        <end position="327"/>
    </location>
</feature>
<evidence type="ECO:0000256" key="6">
    <source>
        <dbReference type="ARBA" id="ARBA00023136"/>
    </source>
</evidence>
<evidence type="ECO:0000256" key="1">
    <source>
        <dbReference type="ARBA" id="ARBA00004651"/>
    </source>
</evidence>
<dbReference type="PROSITE" id="PS50885">
    <property type="entry name" value="HAMP"/>
    <property type="match status" value="2"/>
</dbReference>
<dbReference type="CDD" id="cd11386">
    <property type="entry name" value="MCP_signal"/>
    <property type="match status" value="1"/>
</dbReference>
<evidence type="ECO:0000256" key="8">
    <source>
        <dbReference type="PROSITE-ProRule" id="PRU00284"/>
    </source>
</evidence>
<evidence type="ECO:0000256" key="9">
    <source>
        <dbReference type="SAM" id="MobiDB-lite"/>
    </source>
</evidence>
<evidence type="ECO:0000256" key="4">
    <source>
        <dbReference type="ARBA" id="ARBA00022692"/>
    </source>
</evidence>
<dbReference type="PANTHER" id="PTHR43531">
    <property type="entry name" value="PROTEIN ICFG"/>
    <property type="match status" value="1"/>
</dbReference>
<dbReference type="SUPFAM" id="SSF158472">
    <property type="entry name" value="HAMP domain-like"/>
    <property type="match status" value="1"/>
</dbReference>
<comment type="subcellular location">
    <subcellularLocation>
        <location evidence="1">Cell membrane</location>
        <topology evidence="1">Multi-pass membrane protein</topology>
    </subcellularLocation>
</comment>
<dbReference type="InterPro" id="IPR051310">
    <property type="entry name" value="MCP_chemotaxis"/>
</dbReference>
<dbReference type="GO" id="GO:0005886">
    <property type="term" value="C:plasma membrane"/>
    <property type="evidence" value="ECO:0007669"/>
    <property type="project" value="UniProtKB-SubCell"/>
</dbReference>
<dbReference type="Pfam" id="PF00015">
    <property type="entry name" value="MCPsignal"/>
    <property type="match status" value="1"/>
</dbReference>
<dbReference type="CDD" id="cd06225">
    <property type="entry name" value="HAMP"/>
    <property type="match status" value="1"/>
</dbReference>
<dbReference type="GO" id="GO:0006935">
    <property type="term" value="P:chemotaxis"/>
    <property type="evidence" value="ECO:0007669"/>
    <property type="project" value="UniProtKB-KW"/>
</dbReference>
<evidence type="ECO:0000256" key="10">
    <source>
        <dbReference type="SAM" id="Phobius"/>
    </source>
</evidence>
<dbReference type="AlphaFoldDB" id="A0A0P1ERK7"/>
<sequence>MPPFIHKLSTRIIALAVLALMCSAALTLISQNQMRHTIEDRRDHELQNITEIGISLLGDLHDGVENGLYTLESAQQLARERLTAFRFGDAGYLYVFDKDYVVQVHPYRPEFVGVNKRTLEDVNGLRVYELLHDIAFSQGHGAVEFHFNKPGSDVPEAKIGYANLYEPWGWVIGTGAYTGDTEAELAAIRNKALAIMGVIMLIMGAASIFLTRSVTGPLNRLGARMEKLAEGETQSDIPFVETQNELGNMARTVGVFRDALVKQKDMEQQQSHHEAAQTAMVKTLSSHLSSLSQGDLTAQIETAFPEPYDQLRRDFNSSMSKLSSTMTDVVDAASSIRHGSAEISQASDDLSKRTESQAATLEETAAALDDMTVSVKAAADGARNVEAAMSEAQHEAEQSEAVVQSAVAAMTEIEQSSSQISQIVSVIDDIAFQTNLLALNAGVEAARAGDAGRGFAVVASEVRNLAHSSSEAAMEIKKLIDESSKHVQQGVELVGKGGESFNNIIERVARISQMVSDIATGAAEQSTGLGEINSGVTQLDQVTQKNAAMVEEATAAGHMLNTDAMRLVDLVNGFDIGAPQAHRPAKVVAKAPGTSASKPATPTATPAKSPKKTSEAALDDGWQEVAQAKPQANTGAATAAALAEDTWADF</sequence>
<feature type="compositionally biased region" description="Low complexity" evidence="9">
    <location>
        <begin position="595"/>
        <end position="608"/>
    </location>
</feature>
<gene>
    <name evidence="13" type="primary">mcp4_1</name>
    <name evidence="13" type="ORF">SHM7688_02113</name>
</gene>
<dbReference type="SUPFAM" id="SSF58104">
    <property type="entry name" value="Methyl-accepting chemotaxis protein (MCP) signaling domain"/>
    <property type="match status" value="1"/>
</dbReference>
<dbReference type="FunFam" id="1.10.287.950:FF:000001">
    <property type="entry name" value="Methyl-accepting chemotaxis sensory transducer"/>
    <property type="match status" value="1"/>
</dbReference>
<keyword evidence="2" id="KW-1003">Cell membrane</keyword>
<dbReference type="EMBL" id="CYPW01000019">
    <property type="protein sequence ID" value="CUH52666.1"/>
    <property type="molecule type" value="Genomic_DNA"/>
</dbReference>
<evidence type="ECO:0000259" key="12">
    <source>
        <dbReference type="PROSITE" id="PS50885"/>
    </source>
</evidence>
<feature type="transmembrane region" description="Helical" evidence="10">
    <location>
        <begin position="192"/>
        <end position="210"/>
    </location>
</feature>
<dbReference type="Pfam" id="PF17200">
    <property type="entry name" value="sCache_2"/>
    <property type="match status" value="1"/>
</dbReference>
<reference evidence="13 14" key="1">
    <citation type="submission" date="2015-09" db="EMBL/GenBank/DDBJ databases">
        <authorList>
            <consortium name="Swine Surveillance"/>
        </authorList>
    </citation>
    <scope>NUCLEOTIDE SEQUENCE [LARGE SCALE GENOMIC DNA]</scope>
    <source>
        <strain evidence="13 14">CECT 7688</strain>
    </source>
</reference>
<dbReference type="PANTHER" id="PTHR43531:SF11">
    <property type="entry name" value="METHYL-ACCEPTING CHEMOTAXIS PROTEIN 3"/>
    <property type="match status" value="1"/>
</dbReference>
<evidence type="ECO:0000256" key="5">
    <source>
        <dbReference type="ARBA" id="ARBA00022989"/>
    </source>
</evidence>
<keyword evidence="5 10" id="KW-1133">Transmembrane helix</keyword>
<evidence type="ECO:0000256" key="3">
    <source>
        <dbReference type="ARBA" id="ARBA00022500"/>
    </source>
</evidence>
<evidence type="ECO:0000256" key="7">
    <source>
        <dbReference type="ARBA" id="ARBA00029447"/>
    </source>
</evidence>
<comment type="similarity">
    <text evidence="7">Belongs to the methyl-accepting chemotaxis (MCP) protein family.</text>
</comment>
<evidence type="ECO:0000259" key="11">
    <source>
        <dbReference type="PROSITE" id="PS50111"/>
    </source>
</evidence>
<dbReference type="Pfam" id="PF00672">
    <property type="entry name" value="HAMP"/>
    <property type="match status" value="1"/>
</dbReference>
<keyword evidence="8" id="KW-0807">Transducer</keyword>
<dbReference type="RefSeq" id="WP_223229284.1">
    <property type="nucleotide sequence ID" value="NZ_CYPW01000019.1"/>
</dbReference>